<dbReference type="InterPro" id="IPR036259">
    <property type="entry name" value="MFS_trans_sf"/>
</dbReference>
<evidence type="ECO:0000313" key="7">
    <source>
        <dbReference type="EMBL" id="ROR91648.1"/>
    </source>
</evidence>
<feature type="transmembrane region" description="Helical" evidence="5">
    <location>
        <begin position="14"/>
        <end position="31"/>
    </location>
</feature>
<feature type="transmembrane region" description="Helical" evidence="5">
    <location>
        <begin position="225"/>
        <end position="244"/>
    </location>
</feature>
<keyword evidence="2 5" id="KW-0812">Transmembrane</keyword>
<feature type="transmembrane region" description="Helical" evidence="5">
    <location>
        <begin position="250"/>
        <end position="274"/>
    </location>
</feature>
<feature type="transmembrane region" description="Helical" evidence="5">
    <location>
        <begin position="51"/>
        <end position="74"/>
    </location>
</feature>
<evidence type="ECO:0000256" key="5">
    <source>
        <dbReference type="SAM" id="Phobius"/>
    </source>
</evidence>
<feature type="transmembrane region" description="Helical" evidence="5">
    <location>
        <begin position="373"/>
        <end position="395"/>
    </location>
</feature>
<gene>
    <name evidence="7" type="ORF">EDD33_2519</name>
</gene>
<dbReference type="PANTHER" id="PTHR23523:SF2">
    <property type="entry name" value="2-NITROIMIDAZOLE TRANSPORTER"/>
    <property type="match status" value="1"/>
</dbReference>
<dbReference type="Proteomes" id="UP000281738">
    <property type="component" value="Unassembled WGS sequence"/>
</dbReference>
<evidence type="ECO:0000313" key="8">
    <source>
        <dbReference type="Proteomes" id="UP000281738"/>
    </source>
</evidence>
<feature type="transmembrane region" description="Helical" evidence="5">
    <location>
        <begin position="140"/>
        <end position="165"/>
    </location>
</feature>
<feature type="transmembrane region" description="Helical" evidence="5">
    <location>
        <begin position="177"/>
        <end position="195"/>
    </location>
</feature>
<accession>A0A3N2CW52</accession>
<dbReference type="AlphaFoldDB" id="A0A3N2CW52"/>
<feature type="transmembrane region" description="Helical" evidence="5">
    <location>
        <begin position="286"/>
        <end position="305"/>
    </location>
</feature>
<comment type="caution">
    <text evidence="7">The sequence shown here is derived from an EMBL/GenBank/DDBJ whole genome shotgun (WGS) entry which is preliminary data.</text>
</comment>
<dbReference type="EMBL" id="RKHO01000001">
    <property type="protein sequence ID" value="ROR91648.1"/>
    <property type="molecule type" value="Genomic_DNA"/>
</dbReference>
<evidence type="ECO:0000259" key="6">
    <source>
        <dbReference type="PROSITE" id="PS50850"/>
    </source>
</evidence>
<dbReference type="OrthoDB" id="5317164at2"/>
<dbReference type="Gene3D" id="1.20.1250.20">
    <property type="entry name" value="MFS general substrate transporter like domains"/>
    <property type="match status" value="2"/>
</dbReference>
<dbReference type="InterPro" id="IPR052524">
    <property type="entry name" value="MFS_Cyanate_Porter"/>
</dbReference>
<organism evidence="7 8">
    <name type="scientific">Nocardioides aurantiacus</name>
    <dbReference type="NCBI Taxonomy" id="86796"/>
    <lineage>
        <taxon>Bacteria</taxon>
        <taxon>Bacillati</taxon>
        <taxon>Actinomycetota</taxon>
        <taxon>Actinomycetes</taxon>
        <taxon>Propionibacteriales</taxon>
        <taxon>Nocardioidaceae</taxon>
        <taxon>Nocardioides</taxon>
    </lineage>
</organism>
<feature type="domain" description="Major facilitator superfamily (MFS) profile" evidence="6">
    <location>
        <begin position="18"/>
        <end position="399"/>
    </location>
</feature>
<feature type="transmembrane region" description="Helical" evidence="5">
    <location>
        <begin position="311"/>
        <end position="333"/>
    </location>
</feature>
<reference evidence="7 8" key="1">
    <citation type="submission" date="2018-11" db="EMBL/GenBank/DDBJ databases">
        <title>Sequencing the genomes of 1000 actinobacteria strains.</title>
        <authorList>
            <person name="Klenk H.-P."/>
        </authorList>
    </citation>
    <scope>NUCLEOTIDE SEQUENCE [LARGE SCALE GENOMIC DNA]</scope>
    <source>
        <strain evidence="7 8">DSM 12652</strain>
    </source>
</reference>
<dbReference type="GO" id="GO:0022857">
    <property type="term" value="F:transmembrane transporter activity"/>
    <property type="evidence" value="ECO:0007669"/>
    <property type="project" value="InterPro"/>
</dbReference>
<dbReference type="InterPro" id="IPR011701">
    <property type="entry name" value="MFS"/>
</dbReference>
<evidence type="ECO:0000256" key="1">
    <source>
        <dbReference type="ARBA" id="ARBA00004651"/>
    </source>
</evidence>
<proteinExistence type="predicted"/>
<evidence type="ECO:0000256" key="4">
    <source>
        <dbReference type="ARBA" id="ARBA00023136"/>
    </source>
</evidence>
<dbReference type="GO" id="GO:0005886">
    <property type="term" value="C:plasma membrane"/>
    <property type="evidence" value="ECO:0007669"/>
    <property type="project" value="UniProtKB-SubCell"/>
</dbReference>
<protein>
    <submittedName>
        <fullName evidence="7">CP family cyanate transporter-like MFS transporter</fullName>
    </submittedName>
</protein>
<feature type="transmembrane region" description="Helical" evidence="5">
    <location>
        <begin position="86"/>
        <end position="104"/>
    </location>
</feature>
<keyword evidence="4 5" id="KW-0472">Membrane</keyword>
<evidence type="ECO:0000256" key="3">
    <source>
        <dbReference type="ARBA" id="ARBA00022989"/>
    </source>
</evidence>
<dbReference type="PROSITE" id="PS50850">
    <property type="entry name" value="MFS"/>
    <property type="match status" value="1"/>
</dbReference>
<evidence type="ECO:0000256" key="2">
    <source>
        <dbReference type="ARBA" id="ARBA00022692"/>
    </source>
</evidence>
<keyword evidence="3 5" id="KW-1133">Transmembrane helix</keyword>
<name>A0A3N2CW52_9ACTN</name>
<feature type="transmembrane region" description="Helical" evidence="5">
    <location>
        <begin position="340"/>
        <end position="361"/>
    </location>
</feature>
<dbReference type="SUPFAM" id="SSF103473">
    <property type="entry name" value="MFS general substrate transporter"/>
    <property type="match status" value="1"/>
</dbReference>
<sequence length="413" mass="43034">MGHTAAVTDVRRPLAARTLVVVAIVALAFNLRPAAVSIGPVLEDLRADLGLSGAEAGLLTTLPVLAFAVFGALAPRLARALGPHRLTFVALLCVVAGLAGRSRVEHESTFLLLSLLALAGMATGNVVLPSLVKLHFPDRIGLLTSVYTTSLAVGLTCALTLTVPAGEATGGGWRDGLLLWALVAAVAAVPWIGLLRRDRRDPDAVATRAIGVVEVGRTSLGRRMALFFGLQSLQAYAVYGWFGVVYRDAGFSATTAGLLLGVIGGLSIPLSLVIPRLAARTDDQRPLMWGLMVCYPLGYLGLAIAPVAGAWLWAVLVGTGLCVFPLILTLIGLRARTPDGTAALSGFTQAVGYLLAAVGPFGMGVLHDATGGWTVPLLVLLALAVPQLLVGLSVAKPEHVEDQLQREPEAARR</sequence>
<dbReference type="PANTHER" id="PTHR23523">
    <property type="match status" value="1"/>
</dbReference>
<comment type="subcellular location">
    <subcellularLocation>
        <location evidence="1">Cell membrane</location>
        <topology evidence="1">Multi-pass membrane protein</topology>
    </subcellularLocation>
</comment>
<dbReference type="InterPro" id="IPR020846">
    <property type="entry name" value="MFS_dom"/>
</dbReference>
<dbReference type="Pfam" id="PF07690">
    <property type="entry name" value="MFS_1"/>
    <property type="match status" value="1"/>
</dbReference>
<feature type="transmembrane region" description="Helical" evidence="5">
    <location>
        <begin position="110"/>
        <end position="128"/>
    </location>
</feature>
<keyword evidence="8" id="KW-1185">Reference proteome</keyword>